<dbReference type="AlphaFoldDB" id="A0A3S4K290"/>
<keyword evidence="1" id="KW-0472">Membrane</keyword>
<proteinExistence type="predicted"/>
<dbReference type="EMBL" id="LR134201">
    <property type="protein sequence ID" value="VEC01070.1"/>
    <property type="molecule type" value="Genomic_DNA"/>
</dbReference>
<name>A0A3S4K290_9ENTR</name>
<keyword evidence="1" id="KW-1133">Transmembrane helix</keyword>
<sequence>MNHLPSELKSKKKEVIYQVLAYFIAVLFITTVLHSIDQSWGIISIPSSLANIIVRICVIHSCYRLSLFLVKKIFGLLSM</sequence>
<reference evidence="2 3" key="1">
    <citation type="submission" date="2018-12" db="EMBL/GenBank/DDBJ databases">
        <authorList>
            <consortium name="Pathogen Informatics"/>
        </authorList>
    </citation>
    <scope>NUCLEOTIDE SEQUENCE [LARGE SCALE GENOMIC DNA]</scope>
    <source>
        <strain evidence="2 3">NCTC11466</strain>
    </source>
</reference>
<gene>
    <name evidence="2" type="ORF">NCTC11466_03997</name>
</gene>
<dbReference type="KEGG" id="clap:NCTC11466_03997"/>
<evidence type="ECO:0000313" key="3">
    <source>
        <dbReference type="Proteomes" id="UP000274122"/>
    </source>
</evidence>
<evidence type="ECO:0000256" key="1">
    <source>
        <dbReference type="SAM" id="Phobius"/>
    </source>
</evidence>
<accession>A0A3S4K290</accession>
<keyword evidence="3" id="KW-1185">Reference proteome</keyword>
<dbReference type="Proteomes" id="UP000274122">
    <property type="component" value="Chromosome"/>
</dbReference>
<feature type="transmembrane region" description="Helical" evidence="1">
    <location>
        <begin position="48"/>
        <end position="70"/>
    </location>
</feature>
<organism evidence="2 3">
    <name type="scientific">Cedecea lapagei</name>
    <dbReference type="NCBI Taxonomy" id="158823"/>
    <lineage>
        <taxon>Bacteria</taxon>
        <taxon>Pseudomonadati</taxon>
        <taxon>Pseudomonadota</taxon>
        <taxon>Gammaproteobacteria</taxon>
        <taxon>Enterobacterales</taxon>
        <taxon>Enterobacteriaceae</taxon>
        <taxon>Cedecea</taxon>
    </lineage>
</organism>
<protein>
    <submittedName>
        <fullName evidence="2">Uncharacterized protein</fullName>
    </submittedName>
</protein>
<feature type="transmembrane region" description="Helical" evidence="1">
    <location>
        <begin position="15"/>
        <end position="36"/>
    </location>
</feature>
<keyword evidence="1" id="KW-0812">Transmembrane</keyword>
<evidence type="ECO:0000313" key="2">
    <source>
        <dbReference type="EMBL" id="VEC01070.1"/>
    </source>
</evidence>